<evidence type="ECO:0008006" key="3">
    <source>
        <dbReference type="Google" id="ProtNLM"/>
    </source>
</evidence>
<organism evidence="1 2">
    <name type="scientific">Thermobispora bispora (strain ATCC 19993 / DSM 43833 / CBS 139.67 / JCM 10125 / KCTC 9307 / NBRC 14880 / R51)</name>
    <dbReference type="NCBI Taxonomy" id="469371"/>
    <lineage>
        <taxon>Bacteria</taxon>
        <taxon>Bacillati</taxon>
        <taxon>Actinomycetota</taxon>
        <taxon>Actinomycetes</taxon>
        <taxon>Streptosporangiales</taxon>
        <taxon>Streptosporangiaceae</taxon>
        <taxon>Thermobispora</taxon>
    </lineage>
</organism>
<dbReference type="InterPro" id="IPR007995">
    <property type="entry name" value="DUF742"/>
</dbReference>
<dbReference type="RefSeq" id="WP_013130567.1">
    <property type="nucleotide sequence ID" value="NC_014165.1"/>
</dbReference>
<dbReference type="EMBL" id="CP001874">
    <property type="protein sequence ID" value="ADG87034.1"/>
    <property type="molecule type" value="Genomic_DNA"/>
</dbReference>
<protein>
    <recommendedName>
        <fullName evidence="3">DUF742 domain-containing protein</fullName>
    </recommendedName>
</protein>
<dbReference type="KEGG" id="tbi:Tbis_0303"/>
<name>D6Y3K5_THEBD</name>
<dbReference type="Gene3D" id="1.10.10.10">
    <property type="entry name" value="Winged helix-like DNA-binding domain superfamily/Winged helix DNA-binding domain"/>
    <property type="match status" value="1"/>
</dbReference>
<reference evidence="1 2" key="1">
    <citation type="submission" date="2010-01" db="EMBL/GenBank/DDBJ databases">
        <title>The complete genome of Thermobispora bispora DSM 43833.</title>
        <authorList>
            <consortium name="US DOE Joint Genome Institute (JGI-PGF)"/>
            <person name="Lucas S."/>
            <person name="Copeland A."/>
            <person name="Lapidus A."/>
            <person name="Glavina del Rio T."/>
            <person name="Dalin E."/>
            <person name="Tice H."/>
            <person name="Bruce D."/>
            <person name="Goodwin L."/>
            <person name="Pitluck S."/>
            <person name="Kyrpides N."/>
            <person name="Mavromatis K."/>
            <person name="Ivanova N."/>
            <person name="Mikhailova N."/>
            <person name="Chertkov O."/>
            <person name="Brettin T."/>
            <person name="Detter J.C."/>
            <person name="Han C."/>
            <person name="Larimer F."/>
            <person name="Land M."/>
            <person name="Hauser L."/>
            <person name="Markowitz V."/>
            <person name="Cheng J.-F."/>
            <person name="Hugenholtz P."/>
            <person name="Woyke T."/>
            <person name="Wu D."/>
            <person name="Jando M."/>
            <person name="Schneider S."/>
            <person name="Klenk H.-P."/>
            <person name="Eisen J.A."/>
        </authorList>
    </citation>
    <scope>NUCLEOTIDE SEQUENCE [LARGE SCALE GENOMIC DNA]</scope>
    <source>
        <strain evidence="2">ATCC 19993 / DSM 43833 / CBS 139.67 / JCM 10125 / KCTC 9307 / NBRC 14880 / R51</strain>
    </source>
</reference>
<dbReference type="InterPro" id="IPR036390">
    <property type="entry name" value="WH_DNA-bd_sf"/>
</dbReference>
<evidence type="ECO:0000313" key="2">
    <source>
        <dbReference type="Proteomes" id="UP000006640"/>
    </source>
</evidence>
<dbReference type="PANTHER" id="PTHR36221:SF1">
    <property type="entry name" value="DUF742 DOMAIN-CONTAINING PROTEIN"/>
    <property type="match status" value="1"/>
</dbReference>
<proteinExistence type="predicted"/>
<dbReference type="InterPro" id="IPR036388">
    <property type="entry name" value="WH-like_DNA-bd_sf"/>
</dbReference>
<dbReference type="SUPFAM" id="SSF46785">
    <property type="entry name" value="Winged helix' DNA-binding domain"/>
    <property type="match status" value="1"/>
</dbReference>
<dbReference type="AlphaFoldDB" id="D6Y3K5"/>
<keyword evidence="2" id="KW-1185">Reference proteome</keyword>
<sequence>MTEQDNGPLLRPYMLTRGRTRPSGPEFDLLSVIRTAPSAHERTAGLAPEHLRILRICRTPSTVADLASELGLSLNVLRILLSDLRDKGLISVRPQATVARLPDERILREVIQAFKAL</sequence>
<dbReference type="Proteomes" id="UP000006640">
    <property type="component" value="Chromosome"/>
</dbReference>
<evidence type="ECO:0000313" key="1">
    <source>
        <dbReference type="EMBL" id="ADG87034.1"/>
    </source>
</evidence>
<dbReference type="HOGENOM" id="CLU_074078_3_0_11"/>
<dbReference type="STRING" id="469371.Tbis_0303"/>
<dbReference type="PANTHER" id="PTHR36221">
    <property type="entry name" value="DUF742 DOMAIN-CONTAINING PROTEIN"/>
    <property type="match status" value="1"/>
</dbReference>
<dbReference type="eggNOG" id="COG1846">
    <property type="taxonomic scope" value="Bacteria"/>
</dbReference>
<accession>D6Y3K5</accession>
<gene>
    <name evidence="1" type="ordered locus">Tbis_0303</name>
</gene>
<dbReference type="Pfam" id="PF05331">
    <property type="entry name" value="DUF742"/>
    <property type="match status" value="1"/>
</dbReference>